<reference evidence="3 4" key="1">
    <citation type="submission" date="2022-05" db="EMBL/GenBank/DDBJ databases">
        <authorList>
            <consortium name="Genoscope - CEA"/>
            <person name="William W."/>
        </authorList>
    </citation>
    <scope>NUCLEOTIDE SEQUENCE [LARGE SCALE GENOMIC DNA]</scope>
</reference>
<feature type="compositionally biased region" description="Basic and acidic residues" evidence="2">
    <location>
        <begin position="17"/>
        <end position="30"/>
    </location>
</feature>
<feature type="compositionally biased region" description="Polar residues" evidence="2">
    <location>
        <begin position="1"/>
        <end position="12"/>
    </location>
</feature>
<comment type="caution">
    <text evidence="3">The sequence shown here is derived from an EMBL/GenBank/DDBJ whole genome shotgun (WGS) entry which is preliminary data.</text>
</comment>
<dbReference type="Proteomes" id="UP001159405">
    <property type="component" value="Unassembled WGS sequence"/>
</dbReference>
<evidence type="ECO:0000256" key="1">
    <source>
        <dbReference type="ARBA" id="ARBA00005361"/>
    </source>
</evidence>
<organism evidence="3 4">
    <name type="scientific">Porites lobata</name>
    <dbReference type="NCBI Taxonomy" id="104759"/>
    <lineage>
        <taxon>Eukaryota</taxon>
        <taxon>Metazoa</taxon>
        <taxon>Cnidaria</taxon>
        <taxon>Anthozoa</taxon>
        <taxon>Hexacorallia</taxon>
        <taxon>Scleractinia</taxon>
        <taxon>Fungiina</taxon>
        <taxon>Poritidae</taxon>
        <taxon>Porites</taxon>
    </lineage>
</organism>
<dbReference type="CDD" id="cd21451">
    <property type="entry name" value="DLC-like_TCTEX1D"/>
    <property type="match status" value="1"/>
</dbReference>
<dbReference type="EMBL" id="CALNXK010000210">
    <property type="protein sequence ID" value="CAH3176203.1"/>
    <property type="molecule type" value="Genomic_DNA"/>
</dbReference>
<evidence type="ECO:0000313" key="4">
    <source>
        <dbReference type="Proteomes" id="UP001159405"/>
    </source>
</evidence>
<dbReference type="PANTHER" id="PTHR21255:SF65">
    <property type="entry name" value="TCTEX1 DOMAIN-CONTAINING PROTEIN 2"/>
    <property type="match status" value="1"/>
</dbReference>
<accession>A0ABN8RBM1</accession>
<dbReference type="PANTHER" id="PTHR21255">
    <property type="entry name" value="T-COMPLEX-ASSOCIATED-TESTIS-EXPRESSED 1/ DYNEIN LIGHT CHAIN"/>
    <property type="match status" value="1"/>
</dbReference>
<name>A0ABN8RBM1_9CNID</name>
<proteinExistence type="inferred from homology"/>
<feature type="non-terminal residue" evidence="3">
    <location>
        <position position="1"/>
    </location>
</feature>
<gene>
    <name evidence="3" type="ORF">PLOB_00018000</name>
</gene>
<dbReference type="Pfam" id="PF03645">
    <property type="entry name" value="Tctex-1"/>
    <property type="match status" value="1"/>
</dbReference>
<dbReference type="Gene3D" id="3.30.1140.40">
    <property type="entry name" value="Tctex-1"/>
    <property type="match status" value="1"/>
</dbReference>
<comment type="similarity">
    <text evidence="1">Belongs to the dynein light chain Tctex-type family.</text>
</comment>
<sequence length="185" mass="21281">QQRIWSDYSQQPFPMESVKRERKLSDESSSSRKLSVAGSARRFSATAFVSGFKKTDNVDRSQAKRNPHERYENTYRLEPKHRFPEGKVQAIIEEALETLATHKYSATHSPFMAKLLSSRVLESVKQLNIERYKVICLTTIGSKASQGLRIASRCLWDGQCDTFVNACFENERFFAVCTVYGVYYE</sequence>
<feature type="region of interest" description="Disordered" evidence="2">
    <location>
        <begin position="1"/>
        <end position="39"/>
    </location>
</feature>
<protein>
    <submittedName>
        <fullName evidence="3">Uncharacterized protein</fullName>
    </submittedName>
</protein>
<dbReference type="InterPro" id="IPR038586">
    <property type="entry name" value="Tctex-1-like_sf"/>
</dbReference>
<dbReference type="InterPro" id="IPR005334">
    <property type="entry name" value="Tctex-1-like"/>
</dbReference>
<evidence type="ECO:0000313" key="3">
    <source>
        <dbReference type="EMBL" id="CAH3176203.1"/>
    </source>
</evidence>
<keyword evidence="4" id="KW-1185">Reference proteome</keyword>
<evidence type="ECO:0000256" key="2">
    <source>
        <dbReference type="SAM" id="MobiDB-lite"/>
    </source>
</evidence>